<dbReference type="EMBL" id="LMTZ01000130">
    <property type="protein sequence ID" value="KST63855.1"/>
    <property type="molecule type" value="Genomic_DNA"/>
</dbReference>
<dbReference type="Pfam" id="PF13424">
    <property type="entry name" value="TPR_12"/>
    <property type="match status" value="1"/>
</dbReference>
<proteinExistence type="predicted"/>
<dbReference type="PROSITE" id="PS50005">
    <property type="entry name" value="TPR"/>
    <property type="match status" value="1"/>
</dbReference>
<keyword evidence="2" id="KW-0175">Coiled coil</keyword>
<keyword evidence="1" id="KW-0802">TPR repeat</keyword>
<evidence type="ECO:0000259" key="3">
    <source>
        <dbReference type="Pfam" id="PF12770"/>
    </source>
</evidence>
<name>A0A0V7ZHI5_9CYAN</name>
<dbReference type="InterPro" id="IPR024983">
    <property type="entry name" value="CHAT_dom"/>
</dbReference>
<dbReference type="AlphaFoldDB" id="A0A0V7ZHI5"/>
<evidence type="ECO:0000256" key="2">
    <source>
        <dbReference type="SAM" id="Coils"/>
    </source>
</evidence>
<sequence>TLPLELSRLITSRSILPYVLTKLAIAISLAIMETTLGKQHPDVAQILNNLAELYWLKGDITHATNFFTRASEIQEQNLKLIFTRISEQRKQYYIRTFSGTTSRIISLSLGEARNNPKVIRLALTNVLRRKGRVLDTVTNSTQILRSQLKNNPQAKQLFDEWLEVQQQLSALVYKELGKQTPAQYKARYQKLEARREELEEAINVKSAEFRNEFEPVELAAVQAKIPKNAGLVEIVQYEPFNPKAKKQDKYFGKPRYAAAILRNQGQPKWVDLGEATAINKSVFELRKALLSKSKLSKNDSASPEKRGGVIPGPADGKYLNELARNLDEQVMKLIRPHLGNARHLLLSPDGQLNLIPFEALRDEKGKYLIERYAFSYLTSGRDLLRFDSSASNNSTPVVFADIDYDQKETTVATSTRGDSRNRRSTDLASLKYGALEATSKEAQQIKSIFTNTKIISKKQATETALKQLQSPSILHLATHGFFLPDVEVDLPTFDAGLITNKIAKPTQKIQLENPLLRSGLALAGFNNRNQASASSNDGVLTALEVVGLDLKGTELVVLSACETGLGDVKVGEGLYGLRRALVMAGSQSQVLSLWLVDDAGTKDLMVKYYQGLKAGKGRHEALREAQLELLSTAGYEHPYYWASFVPSGNWRALDMKKNTYHE</sequence>
<dbReference type="OrthoDB" id="9797911at2"/>
<evidence type="ECO:0000256" key="1">
    <source>
        <dbReference type="PROSITE-ProRule" id="PRU00339"/>
    </source>
</evidence>
<dbReference type="SUPFAM" id="SSF48452">
    <property type="entry name" value="TPR-like"/>
    <property type="match status" value="1"/>
</dbReference>
<gene>
    <name evidence="4" type="ORF">BC008_15465</name>
</gene>
<dbReference type="RefSeq" id="WP_058184288.1">
    <property type="nucleotide sequence ID" value="NZ_LMTZ01000130.1"/>
</dbReference>
<dbReference type="Proteomes" id="UP000053372">
    <property type="component" value="Unassembled WGS sequence"/>
</dbReference>
<dbReference type="Pfam" id="PF12770">
    <property type="entry name" value="CHAT"/>
    <property type="match status" value="1"/>
</dbReference>
<feature type="non-terminal residue" evidence="4">
    <location>
        <position position="1"/>
    </location>
</feature>
<evidence type="ECO:0000313" key="5">
    <source>
        <dbReference type="Proteomes" id="UP000053372"/>
    </source>
</evidence>
<dbReference type="SMART" id="SM00028">
    <property type="entry name" value="TPR"/>
    <property type="match status" value="1"/>
</dbReference>
<comment type="caution">
    <text evidence="4">The sequence shown here is derived from an EMBL/GenBank/DDBJ whole genome shotgun (WGS) entry which is preliminary data.</text>
</comment>
<evidence type="ECO:0000313" key="4">
    <source>
        <dbReference type="EMBL" id="KST63855.1"/>
    </source>
</evidence>
<protein>
    <recommendedName>
        <fullName evidence="3">CHAT domain-containing protein</fullName>
    </recommendedName>
</protein>
<dbReference type="InterPro" id="IPR019734">
    <property type="entry name" value="TPR_rpt"/>
</dbReference>
<feature type="domain" description="CHAT" evidence="3">
    <location>
        <begin position="321"/>
        <end position="649"/>
    </location>
</feature>
<keyword evidence="5" id="KW-1185">Reference proteome</keyword>
<reference evidence="4 5" key="1">
    <citation type="journal article" date="2015" name="Genome Announc.">
        <title>Draft Genome of the Euendolithic (true boring) Cyanobacterium Mastigocoleus testarum strain BC008.</title>
        <authorList>
            <person name="Guida B.S."/>
            <person name="Garcia-Pichel F."/>
        </authorList>
    </citation>
    <scope>NUCLEOTIDE SEQUENCE [LARGE SCALE GENOMIC DNA]</scope>
    <source>
        <strain evidence="4 5">BC008</strain>
    </source>
</reference>
<dbReference type="InterPro" id="IPR011990">
    <property type="entry name" value="TPR-like_helical_dom_sf"/>
</dbReference>
<dbReference type="PANTHER" id="PTHR10098">
    <property type="entry name" value="RAPSYN-RELATED"/>
    <property type="match status" value="1"/>
</dbReference>
<feature type="repeat" description="TPR" evidence="1">
    <location>
        <begin position="44"/>
        <end position="77"/>
    </location>
</feature>
<organism evidence="4 5">
    <name type="scientific">Mastigocoleus testarum BC008</name>
    <dbReference type="NCBI Taxonomy" id="371196"/>
    <lineage>
        <taxon>Bacteria</taxon>
        <taxon>Bacillati</taxon>
        <taxon>Cyanobacteriota</taxon>
        <taxon>Cyanophyceae</taxon>
        <taxon>Nostocales</taxon>
        <taxon>Hapalosiphonaceae</taxon>
        <taxon>Mastigocoleus</taxon>
    </lineage>
</organism>
<accession>A0A0V7ZHI5</accession>
<feature type="coiled-coil region" evidence="2">
    <location>
        <begin position="181"/>
        <end position="208"/>
    </location>
</feature>
<dbReference type="Gene3D" id="1.25.40.10">
    <property type="entry name" value="Tetratricopeptide repeat domain"/>
    <property type="match status" value="1"/>
</dbReference>